<organism evidence="11 12">
    <name type="scientific">Blomia tropicalis</name>
    <name type="common">Mite</name>
    <dbReference type="NCBI Taxonomy" id="40697"/>
    <lineage>
        <taxon>Eukaryota</taxon>
        <taxon>Metazoa</taxon>
        <taxon>Ecdysozoa</taxon>
        <taxon>Arthropoda</taxon>
        <taxon>Chelicerata</taxon>
        <taxon>Arachnida</taxon>
        <taxon>Acari</taxon>
        <taxon>Acariformes</taxon>
        <taxon>Sarcoptiformes</taxon>
        <taxon>Astigmata</taxon>
        <taxon>Glycyphagoidea</taxon>
        <taxon>Echimyopodidae</taxon>
        <taxon>Blomia</taxon>
    </lineage>
</organism>
<dbReference type="InterPro" id="IPR013847">
    <property type="entry name" value="POU"/>
</dbReference>
<dbReference type="PRINTS" id="PR00028">
    <property type="entry name" value="POUDOMAIN"/>
</dbReference>
<evidence type="ECO:0000313" key="11">
    <source>
        <dbReference type="EMBL" id="KAJ6223039.1"/>
    </source>
</evidence>
<dbReference type="SMART" id="SM00389">
    <property type="entry name" value="HOX"/>
    <property type="match status" value="1"/>
</dbReference>
<evidence type="ECO:0000256" key="7">
    <source>
        <dbReference type="RuleBase" id="RU361194"/>
    </source>
</evidence>
<dbReference type="AlphaFoldDB" id="A0A9Q0MCP6"/>
<evidence type="ECO:0000256" key="6">
    <source>
        <dbReference type="RuleBase" id="RU000682"/>
    </source>
</evidence>
<dbReference type="SMART" id="SM00352">
    <property type="entry name" value="POU"/>
    <property type="match status" value="1"/>
</dbReference>
<dbReference type="InterPro" id="IPR009057">
    <property type="entry name" value="Homeodomain-like_sf"/>
</dbReference>
<evidence type="ECO:0000256" key="3">
    <source>
        <dbReference type="ARBA" id="ARBA00023155"/>
    </source>
</evidence>
<evidence type="ECO:0000256" key="1">
    <source>
        <dbReference type="ARBA" id="ARBA00004123"/>
    </source>
</evidence>
<feature type="compositionally biased region" description="Low complexity" evidence="8">
    <location>
        <begin position="1"/>
        <end position="10"/>
    </location>
</feature>
<dbReference type="Proteomes" id="UP001142055">
    <property type="component" value="Chromosome 1"/>
</dbReference>
<feature type="compositionally biased region" description="Low complexity" evidence="8">
    <location>
        <begin position="415"/>
        <end position="434"/>
    </location>
</feature>
<feature type="compositionally biased region" description="Polar residues" evidence="8">
    <location>
        <begin position="90"/>
        <end position="115"/>
    </location>
</feature>
<keyword evidence="3 5" id="KW-0371">Homeobox</keyword>
<evidence type="ECO:0000256" key="5">
    <source>
        <dbReference type="PROSITE-ProRule" id="PRU00108"/>
    </source>
</evidence>
<evidence type="ECO:0000256" key="8">
    <source>
        <dbReference type="SAM" id="MobiDB-lite"/>
    </source>
</evidence>
<proteinExistence type="inferred from homology"/>
<feature type="compositionally biased region" description="Basic and acidic residues" evidence="8">
    <location>
        <begin position="330"/>
        <end position="344"/>
    </location>
</feature>
<evidence type="ECO:0000256" key="2">
    <source>
        <dbReference type="ARBA" id="ARBA00023125"/>
    </source>
</evidence>
<evidence type="ECO:0000313" key="12">
    <source>
        <dbReference type="Proteomes" id="UP001142055"/>
    </source>
</evidence>
<dbReference type="PROSITE" id="PS51179">
    <property type="entry name" value="POU_3"/>
    <property type="match status" value="1"/>
</dbReference>
<dbReference type="EMBL" id="JAPWDV010000001">
    <property type="protein sequence ID" value="KAJ6223039.1"/>
    <property type="molecule type" value="Genomic_DNA"/>
</dbReference>
<feature type="region of interest" description="Disordered" evidence="8">
    <location>
        <begin position="1"/>
        <end position="49"/>
    </location>
</feature>
<dbReference type="Pfam" id="PF00046">
    <property type="entry name" value="Homeodomain"/>
    <property type="match status" value="1"/>
</dbReference>
<feature type="region of interest" description="Disordered" evidence="8">
    <location>
        <begin position="85"/>
        <end position="115"/>
    </location>
</feature>
<dbReference type="Gene3D" id="1.10.10.60">
    <property type="entry name" value="Homeodomain-like"/>
    <property type="match status" value="1"/>
</dbReference>
<feature type="region of interest" description="Disordered" evidence="8">
    <location>
        <begin position="753"/>
        <end position="804"/>
    </location>
</feature>
<dbReference type="SUPFAM" id="SSF47413">
    <property type="entry name" value="lambda repressor-like DNA-binding domains"/>
    <property type="match status" value="1"/>
</dbReference>
<evidence type="ECO:0000256" key="4">
    <source>
        <dbReference type="ARBA" id="ARBA00023242"/>
    </source>
</evidence>
<feature type="compositionally biased region" description="Basic and acidic residues" evidence="8">
    <location>
        <begin position="34"/>
        <end position="49"/>
    </location>
</feature>
<feature type="DNA-binding region" description="Homeobox" evidence="5">
    <location>
        <begin position="593"/>
        <end position="652"/>
    </location>
</feature>
<evidence type="ECO:0000259" key="10">
    <source>
        <dbReference type="PROSITE" id="PS51179"/>
    </source>
</evidence>
<dbReference type="PROSITE" id="PS00035">
    <property type="entry name" value="POU_1"/>
    <property type="match status" value="1"/>
</dbReference>
<dbReference type="PANTHER" id="PTHR11636:SF76">
    <property type="entry name" value="PROTEIN NUBBIN"/>
    <property type="match status" value="1"/>
</dbReference>
<keyword evidence="2 5" id="KW-0238">DNA-binding</keyword>
<comment type="subcellular location">
    <subcellularLocation>
        <location evidence="1 5 6">Nucleus</location>
    </subcellularLocation>
</comment>
<dbReference type="GO" id="GO:0000978">
    <property type="term" value="F:RNA polymerase II cis-regulatory region sequence-specific DNA binding"/>
    <property type="evidence" value="ECO:0007669"/>
    <property type="project" value="TreeGrafter"/>
</dbReference>
<feature type="region of interest" description="Disordered" evidence="8">
    <location>
        <begin position="286"/>
        <end position="344"/>
    </location>
</feature>
<dbReference type="InterPro" id="IPR001356">
    <property type="entry name" value="HD"/>
</dbReference>
<keyword evidence="4 5" id="KW-0539">Nucleus</keyword>
<dbReference type="InterPro" id="IPR050255">
    <property type="entry name" value="POU_domain_TF"/>
</dbReference>
<dbReference type="FunFam" id="1.10.260.40:FF:000001">
    <property type="entry name" value="POU domain protein"/>
    <property type="match status" value="1"/>
</dbReference>
<sequence>MNGGNCANENQRNENNHKNIVNKPNETINEPIDQSEHRETTADYKSDTTDQNRMMNLVMAGGNEDRTTNDTYEPVKKMEEDDKTFHNHHNSSTFKTRLSPTLEKSNGTSTGFGGTPNQLNSLFPFNLDLHHQQQQQQQLLHSLKIGSSGDNELANNTNAAQAQAFFAQMLGNATLSSSLNSNAQSMFGNVNSSIVGSQTGNNALANSMLMGQGQLDSLKSSSNQLSGNGGNGQQAQNLLNPLLPLLGSAQFGPNIQQLQAQLLLNNPGFLSQNLIQQSIQNLSNAVNFQQQQQQPSAAVSSTPTSSSSHSNSISSTIANHSPVLKSTYSNRHESGVSAFESEKDRINRKKATLADFYESHTGIKRRFGPNDISDLYSYKKSMRDHKSETNNGSNENHSDEDDFSSTRSQTSQGQPSPSFKSSHSPSLRSSESSPYANYVPSLSVSKSNVNFSSPSSHVNNISSKHVSSLTSVSSIPANQLRAHVNRADAEEITDLEELEQFAKTFKQRRIKLGFTQGDVGLAMGKLYGNDFSQTTISRFEALNLSFKNMCKLKPLLQRWLEDADASLNAPAGALPIPTPAVLAQMPESVSGRRRKKRTSIETTVRVSLERAFIQNPKPTSEEICMLADALCMEKEVVRVWFCNRRQKEKRINPPGPGGYDGSPVGSPDTMFYQGSYGDRSANAASSSSNASSYGDSPLPLNTISNSVMADGQSDDDEANMNDLNGTGRQANNDANIDLQTHHGLYKYQRPFESDTNHNTAASDGYSPPSSPVSDISNRTNGNNSKQQPQQQQTNLDHQRISTSR</sequence>
<dbReference type="CDD" id="cd00086">
    <property type="entry name" value="homeodomain"/>
    <property type="match status" value="1"/>
</dbReference>
<feature type="region of interest" description="Disordered" evidence="8">
    <location>
        <begin position="383"/>
        <end position="435"/>
    </location>
</feature>
<dbReference type="SUPFAM" id="SSF46689">
    <property type="entry name" value="Homeodomain-like"/>
    <property type="match status" value="1"/>
</dbReference>
<feature type="compositionally biased region" description="Polar residues" evidence="8">
    <location>
        <begin position="405"/>
        <end position="414"/>
    </location>
</feature>
<name>A0A9Q0MCP6_BLOTA</name>
<dbReference type="Pfam" id="PF00157">
    <property type="entry name" value="Pou"/>
    <property type="match status" value="1"/>
</dbReference>
<dbReference type="Gene3D" id="1.10.260.40">
    <property type="entry name" value="lambda repressor-like DNA-binding domains"/>
    <property type="match status" value="1"/>
</dbReference>
<dbReference type="GO" id="GO:0030154">
    <property type="term" value="P:cell differentiation"/>
    <property type="evidence" value="ECO:0007669"/>
    <property type="project" value="UniProtKB-ARBA"/>
</dbReference>
<dbReference type="InterPro" id="IPR010982">
    <property type="entry name" value="Lambda_DNA-bd_dom_sf"/>
</dbReference>
<feature type="region of interest" description="Disordered" evidence="8">
    <location>
        <begin position="648"/>
        <end position="733"/>
    </location>
</feature>
<reference evidence="11" key="1">
    <citation type="submission" date="2022-12" db="EMBL/GenBank/DDBJ databases">
        <title>Genome assemblies of Blomia tropicalis.</title>
        <authorList>
            <person name="Cui Y."/>
        </authorList>
    </citation>
    <scope>NUCLEOTIDE SEQUENCE</scope>
    <source>
        <tissue evidence="11">Adult mites</tissue>
    </source>
</reference>
<dbReference type="InterPro" id="IPR000327">
    <property type="entry name" value="POU_dom"/>
</dbReference>
<feature type="domain" description="POU-specific" evidence="10">
    <location>
        <begin position="490"/>
        <end position="564"/>
    </location>
</feature>
<dbReference type="OMA" id="GNCANEN"/>
<accession>A0A9Q0MCP6</accession>
<feature type="compositionally biased region" description="Low complexity" evidence="8">
    <location>
        <begin position="289"/>
        <end position="321"/>
    </location>
</feature>
<comment type="caution">
    <text evidence="11">The sequence shown here is derived from an EMBL/GenBank/DDBJ whole genome shotgun (WGS) entry which is preliminary data.</text>
</comment>
<keyword evidence="12" id="KW-1185">Reference proteome</keyword>
<dbReference type="PROSITE" id="PS00027">
    <property type="entry name" value="HOMEOBOX_1"/>
    <property type="match status" value="1"/>
</dbReference>
<protein>
    <recommendedName>
        <fullName evidence="7">POU domain protein</fullName>
    </recommendedName>
</protein>
<dbReference type="PROSITE" id="PS00465">
    <property type="entry name" value="POU_2"/>
    <property type="match status" value="1"/>
</dbReference>
<dbReference type="PROSITE" id="PS50071">
    <property type="entry name" value="HOMEOBOX_2"/>
    <property type="match status" value="1"/>
</dbReference>
<keyword evidence="7" id="KW-0804">Transcription</keyword>
<feature type="domain" description="Homeobox" evidence="9">
    <location>
        <begin position="591"/>
        <end position="651"/>
    </location>
</feature>
<dbReference type="GO" id="GO:0001228">
    <property type="term" value="F:DNA-binding transcription activator activity, RNA polymerase II-specific"/>
    <property type="evidence" value="ECO:0007669"/>
    <property type="project" value="UniProtKB-ARBA"/>
</dbReference>
<comment type="similarity">
    <text evidence="7">Belongs to the POU transcription factor family.</text>
</comment>
<dbReference type="InterPro" id="IPR017970">
    <property type="entry name" value="Homeobox_CS"/>
</dbReference>
<dbReference type="PANTHER" id="PTHR11636">
    <property type="entry name" value="POU DOMAIN"/>
    <property type="match status" value="1"/>
</dbReference>
<dbReference type="GO" id="GO:0005634">
    <property type="term" value="C:nucleus"/>
    <property type="evidence" value="ECO:0007669"/>
    <property type="project" value="UniProtKB-SubCell"/>
</dbReference>
<feature type="compositionally biased region" description="Polar residues" evidence="8">
    <location>
        <begin position="771"/>
        <end position="785"/>
    </location>
</feature>
<feature type="compositionally biased region" description="Low complexity" evidence="8">
    <location>
        <begin position="680"/>
        <end position="692"/>
    </location>
</feature>
<feature type="compositionally biased region" description="Polar residues" evidence="8">
    <location>
        <begin position="721"/>
        <end position="733"/>
    </location>
</feature>
<gene>
    <name evidence="11" type="ORF">RDWZM_001584</name>
</gene>
<evidence type="ECO:0000259" key="9">
    <source>
        <dbReference type="PROSITE" id="PS50071"/>
    </source>
</evidence>